<comment type="caution">
    <text evidence="3">The sequence shown here is derived from an EMBL/GenBank/DDBJ whole genome shotgun (WGS) entry which is preliminary data.</text>
</comment>
<dbReference type="InterPro" id="IPR006861">
    <property type="entry name" value="HABP4_PAIRBP1-bd"/>
</dbReference>
<feature type="compositionally biased region" description="Basic and acidic residues" evidence="1">
    <location>
        <begin position="142"/>
        <end position="156"/>
    </location>
</feature>
<proteinExistence type="predicted"/>
<protein>
    <recommendedName>
        <fullName evidence="2">Hyaluronan/mRNA-binding protein domain-containing protein</fullName>
    </recommendedName>
</protein>
<dbReference type="EMBL" id="MPUH01000067">
    <property type="protein sequence ID" value="OMJ92133.1"/>
    <property type="molecule type" value="Genomic_DNA"/>
</dbReference>
<dbReference type="SMART" id="SM01233">
    <property type="entry name" value="HABP4_PAI-RBP1"/>
    <property type="match status" value="1"/>
</dbReference>
<evidence type="ECO:0000259" key="2">
    <source>
        <dbReference type="SMART" id="SM01233"/>
    </source>
</evidence>
<feature type="domain" description="Hyaluronan/mRNA-binding protein" evidence="2">
    <location>
        <begin position="84"/>
        <end position="184"/>
    </location>
</feature>
<organism evidence="3 4">
    <name type="scientific">Stentor coeruleus</name>
    <dbReference type="NCBI Taxonomy" id="5963"/>
    <lineage>
        <taxon>Eukaryota</taxon>
        <taxon>Sar</taxon>
        <taxon>Alveolata</taxon>
        <taxon>Ciliophora</taxon>
        <taxon>Postciliodesmatophora</taxon>
        <taxon>Heterotrichea</taxon>
        <taxon>Heterotrichida</taxon>
        <taxon>Stentoridae</taxon>
        <taxon>Stentor</taxon>
    </lineage>
</organism>
<feature type="compositionally biased region" description="Low complexity" evidence="1">
    <location>
        <begin position="21"/>
        <end position="46"/>
    </location>
</feature>
<dbReference type="Pfam" id="PF04774">
    <property type="entry name" value="HABP4_PAI-RBP1"/>
    <property type="match status" value="1"/>
</dbReference>
<gene>
    <name evidence="3" type="ORF">SteCoe_5121</name>
</gene>
<feature type="compositionally biased region" description="Polar residues" evidence="1">
    <location>
        <begin position="220"/>
        <end position="229"/>
    </location>
</feature>
<dbReference type="Proteomes" id="UP000187209">
    <property type="component" value="Unassembled WGS sequence"/>
</dbReference>
<name>A0A1R2CT37_9CILI</name>
<dbReference type="AlphaFoldDB" id="A0A1R2CT37"/>
<dbReference type="OrthoDB" id="784393at2759"/>
<feature type="region of interest" description="Disordered" evidence="1">
    <location>
        <begin position="1"/>
        <end position="229"/>
    </location>
</feature>
<keyword evidence="4" id="KW-1185">Reference proteome</keyword>
<evidence type="ECO:0000313" key="4">
    <source>
        <dbReference type="Proteomes" id="UP000187209"/>
    </source>
</evidence>
<sequence>MAKFGGGNIFNLLEDEEGEEVVQAKQPQKKSQAAPAASVNAEAKAANSKPKPTEKKSANKAEIQASEPVEARDKSDKNKKVPVRATKDDRKSKTGRGKEMKKDGGGRHNWGKAEDDAKAEPEAPWTSEDKKVETADVVEGAEEGKTEEKVEEKKPDFITFGDYYKTEETPAEEDNQNKDKPAGGLLAFRIDDKRRGRGTRGRGGRNQESERSTKPAPNPQDFSSFPSLA</sequence>
<feature type="compositionally biased region" description="Basic and acidic residues" evidence="1">
    <location>
        <begin position="69"/>
        <end position="134"/>
    </location>
</feature>
<evidence type="ECO:0000313" key="3">
    <source>
        <dbReference type="EMBL" id="OMJ92133.1"/>
    </source>
</evidence>
<evidence type="ECO:0000256" key="1">
    <source>
        <dbReference type="SAM" id="MobiDB-lite"/>
    </source>
</evidence>
<accession>A0A1R2CT37</accession>
<reference evidence="3 4" key="1">
    <citation type="submission" date="2016-11" db="EMBL/GenBank/DDBJ databases">
        <title>The macronuclear genome of Stentor coeruleus: a giant cell with tiny introns.</title>
        <authorList>
            <person name="Slabodnick M."/>
            <person name="Ruby J.G."/>
            <person name="Reiff S.B."/>
            <person name="Swart E.C."/>
            <person name="Gosai S."/>
            <person name="Prabakaran S."/>
            <person name="Witkowska E."/>
            <person name="Larue G.E."/>
            <person name="Fisher S."/>
            <person name="Freeman R.M."/>
            <person name="Gunawardena J."/>
            <person name="Chu W."/>
            <person name="Stover N.A."/>
            <person name="Gregory B.D."/>
            <person name="Nowacki M."/>
            <person name="Derisi J."/>
            <person name="Roy S.W."/>
            <person name="Marshall W.F."/>
            <person name="Sood P."/>
        </authorList>
    </citation>
    <scope>NUCLEOTIDE SEQUENCE [LARGE SCALE GENOMIC DNA]</scope>
    <source>
        <strain evidence="3">WM001</strain>
    </source>
</reference>